<dbReference type="Proteomes" id="UP000070444">
    <property type="component" value="Unassembled WGS sequence"/>
</dbReference>
<dbReference type="Pfam" id="PF07690">
    <property type="entry name" value="MFS_1"/>
    <property type="match status" value="1"/>
</dbReference>
<dbReference type="GO" id="GO:0022857">
    <property type="term" value="F:transmembrane transporter activity"/>
    <property type="evidence" value="ECO:0007669"/>
    <property type="project" value="InterPro"/>
</dbReference>
<keyword evidence="3" id="KW-0812">Transmembrane</keyword>
<evidence type="ECO:0000259" key="6">
    <source>
        <dbReference type="PROSITE" id="PS50850"/>
    </source>
</evidence>
<dbReference type="SUPFAM" id="SSF103473">
    <property type="entry name" value="MFS general substrate transporter"/>
    <property type="match status" value="1"/>
</dbReference>
<dbReference type="PROSITE" id="PS50850">
    <property type="entry name" value="MFS"/>
    <property type="match status" value="1"/>
</dbReference>
<evidence type="ECO:0000256" key="4">
    <source>
        <dbReference type="ARBA" id="ARBA00022989"/>
    </source>
</evidence>
<evidence type="ECO:0000313" key="8">
    <source>
        <dbReference type="Proteomes" id="UP000070444"/>
    </source>
</evidence>
<feature type="domain" description="Major facilitator superfamily (MFS) profile" evidence="6">
    <location>
        <begin position="1"/>
        <end position="425"/>
    </location>
</feature>
<sequence>MDSDNTSKNNSIKVNKSVDQREVYNIDVKKLIRKLDWNLIPYLSLLYLFSFLDRVNIGYARVYRMEKELGLTQAQYSWTLWIARIMFTWGVITMALAAVKNFEGLMAGRFFLGLAEAGLFPGIVYYMSFWYTRKELGIRLALILSTSNIAGSISGLLAYGISFIDGKGGLSGWQWIFIIEGLPSTILGITTWWILPSTPSKAKWLNQSERDYLVKKLLEDHTDSETIKFRKDQLKEAFTDYKVYLYMLSYFGYVCPAYAMAQLLPTIIGGMGFSSVSTLLLSAAPYTVSVVTILSVAYHSDKRMERCFHFVFILIIGAVGFLIMAIAPQNNIKYLGSFFAIIGITSASPMLLSWLSNNMVGSTKSGAASAMVVSFGNLGGVISGQMYRSTEAPLYLPSHISNMALILMSIITSLILRYCLVKENSKLESMSNRDQHPLNERSDGLDIRNFRYTL</sequence>
<dbReference type="InterPro" id="IPR036259">
    <property type="entry name" value="MFS_trans_sf"/>
</dbReference>
<keyword evidence="4" id="KW-1133">Transmembrane helix</keyword>
<evidence type="ECO:0000256" key="5">
    <source>
        <dbReference type="ARBA" id="ARBA00023136"/>
    </source>
</evidence>
<dbReference type="InterPro" id="IPR020846">
    <property type="entry name" value="MFS_dom"/>
</dbReference>
<dbReference type="STRING" id="796925.A0A137PFB8"/>
<keyword evidence="5" id="KW-0472">Membrane</keyword>
<dbReference type="OrthoDB" id="2962993at2759"/>
<evidence type="ECO:0000313" key="7">
    <source>
        <dbReference type="EMBL" id="KXN73672.1"/>
    </source>
</evidence>
<dbReference type="FunFam" id="1.20.1250.20:FF:000013">
    <property type="entry name" value="MFS general substrate transporter"/>
    <property type="match status" value="1"/>
</dbReference>
<organism evidence="7 8">
    <name type="scientific">Conidiobolus coronatus (strain ATCC 28846 / CBS 209.66 / NRRL 28638)</name>
    <name type="common">Delacroixia coronata</name>
    <dbReference type="NCBI Taxonomy" id="796925"/>
    <lineage>
        <taxon>Eukaryota</taxon>
        <taxon>Fungi</taxon>
        <taxon>Fungi incertae sedis</taxon>
        <taxon>Zoopagomycota</taxon>
        <taxon>Entomophthoromycotina</taxon>
        <taxon>Entomophthoromycetes</taxon>
        <taxon>Entomophthorales</taxon>
        <taxon>Ancylistaceae</taxon>
        <taxon>Conidiobolus</taxon>
    </lineage>
</organism>
<comment type="subcellular location">
    <subcellularLocation>
        <location evidence="1">Membrane</location>
        <topology evidence="1">Multi-pass membrane protein</topology>
    </subcellularLocation>
</comment>
<accession>A0A137PFB8</accession>
<dbReference type="GO" id="GO:0016020">
    <property type="term" value="C:membrane"/>
    <property type="evidence" value="ECO:0007669"/>
    <property type="project" value="UniProtKB-SubCell"/>
</dbReference>
<reference evidence="7 8" key="1">
    <citation type="journal article" date="2015" name="Genome Biol. Evol.">
        <title>Phylogenomic analyses indicate that early fungi evolved digesting cell walls of algal ancestors of land plants.</title>
        <authorList>
            <person name="Chang Y."/>
            <person name="Wang S."/>
            <person name="Sekimoto S."/>
            <person name="Aerts A.L."/>
            <person name="Choi C."/>
            <person name="Clum A."/>
            <person name="LaButti K.M."/>
            <person name="Lindquist E.A."/>
            <person name="Yee Ngan C."/>
            <person name="Ohm R.A."/>
            <person name="Salamov A.A."/>
            <person name="Grigoriev I.V."/>
            <person name="Spatafora J.W."/>
            <person name="Berbee M.L."/>
        </authorList>
    </citation>
    <scope>NUCLEOTIDE SEQUENCE [LARGE SCALE GENOMIC DNA]</scope>
    <source>
        <strain evidence="7 8">NRRL 28638</strain>
    </source>
</reference>
<keyword evidence="8" id="KW-1185">Reference proteome</keyword>
<dbReference type="PANTHER" id="PTHR43791">
    <property type="entry name" value="PERMEASE-RELATED"/>
    <property type="match status" value="1"/>
</dbReference>
<dbReference type="Gene3D" id="1.20.1250.20">
    <property type="entry name" value="MFS general substrate transporter like domains"/>
    <property type="match status" value="3"/>
</dbReference>
<evidence type="ECO:0000256" key="1">
    <source>
        <dbReference type="ARBA" id="ARBA00004141"/>
    </source>
</evidence>
<dbReference type="AlphaFoldDB" id="A0A137PFB8"/>
<dbReference type="InterPro" id="IPR011701">
    <property type="entry name" value="MFS"/>
</dbReference>
<evidence type="ECO:0000256" key="3">
    <source>
        <dbReference type="ARBA" id="ARBA00022692"/>
    </source>
</evidence>
<dbReference type="PANTHER" id="PTHR43791:SF36">
    <property type="entry name" value="TRANSPORTER, PUTATIVE (AFU_ORTHOLOGUE AFUA_6G08340)-RELATED"/>
    <property type="match status" value="1"/>
</dbReference>
<keyword evidence="2" id="KW-0813">Transport</keyword>
<dbReference type="OMA" id="EDHIGAC"/>
<dbReference type="EMBL" id="KQ964433">
    <property type="protein sequence ID" value="KXN73672.1"/>
    <property type="molecule type" value="Genomic_DNA"/>
</dbReference>
<gene>
    <name evidence="7" type="ORF">CONCODRAFT_77246</name>
</gene>
<evidence type="ECO:0000256" key="2">
    <source>
        <dbReference type="ARBA" id="ARBA00022448"/>
    </source>
</evidence>
<name>A0A137PFB8_CONC2</name>
<protein>
    <submittedName>
        <fullName evidence="7">MFS general substrate transporter</fullName>
    </submittedName>
</protein>
<proteinExistence type="predicted"/>